<evidence type="ECO:0000256" key="1">
    <source>
        <dbReference type="ARBA" id="ARBA00004123"/>
    </source>
</evidence>
<evidence type="ECO:0000256" key="6">
    <source>
        <dbReference type="ARBA" id="ARBA00022833"/>
    </source>
</evidence>
<protein>
    <submittedName>
        <fullName evidence="16">C2H2-type domain-containing protein</fullName>
    </submittedName>
</protein>
<comment type="similarity">
    <text evidence="2">Belongs to the krueppel C2H2-type zinc-finger protein family.</text>
</comment>
<name>A0A183AGU1_9TREM</name>
<proteinExistence type="inferred from homology"/>
<reference evidence="16" key="1">
    <citation type="submission" date="2016-06" db="UniProtKB">
        <authorList>
            <consortium name="WormBaseParasite"/>
        </authorList>
    </citation>
    <scope>IDENTIFICATION</scope>
</reference>
<dbReference type="SUPFAM" id="SSF57667">
    <property type="entry name" value="beta-beta-alpha zinc fingers"/>
    <property type="match status" value="1"/>
</dbReference>
<comment type="subcellular location">
    <subcellularLocation>
        <location evidence="1">Nucleus</location>
    </subcellularLocation>
</comment>
<evidence type="ECO:0000256" key="11">
    <source>
        <dbReference type="PROSITE-ProRule" id="PRU00042"/>
    </source>
</evidence>
<keyword evidence="3" id="KW-0479">Metal-binding</keyword>
<dbReference type="Gene3D" id="3.30.160.60">
    <property type="entry name" value="Classic Zinc Finger"/>
    <property type="match status" value="1"/>
</dbReference>
<dbReference type="PROSITE" id="PS50157">
    <property type="entry name" value="ZINC_FINGER_C2H2_2"/>
    <property type="match status" value="1"/>
</dbReference>
<dbReference type="AlphaFoldDB" id="A0A183AGU1"/>
<dbReference type="WBParaSite" id="ECPE_0000618901-mRNA-1">
    <property type="protein sequence ID" value="ECPE_0000618901-mRNA-1"/>
    <property type="gene ID" value="ECPE_0000618901"/>
</dbReference>
<dbReference type="GO" id="GO:0005634">
    <property type="term" value="C:nucleus"/>
    <property type="evidence" value="ECO:0007669"/>
    <property type="project" value="UniProtKB-SubCell"/>
</dbReference>
<evidence type="ECO:0000313" key="15">
    <source>
        <dbReference type="Proteomes" id="UP000272942"/>
    </source>
</evidence>
<dbReference type="FunFam" id="3.30.160.60:FF:000075">
    <property type="entry name" value="Putative zinc finger protein 536"/>
    <property type="match status" value="1"/>
</dbReference>
<evidence type="ECO:0000313" key="16">
    <source>
        <dbReference type="WBParaSite" id="ECPE_0000618901-mRNA-1"/>
    </source>
</evidence>
<evidence type="ECO:0000256" key="2">
    <source>
        <dbReference type="ARBA" id="ARBA00006991"/>
    </source>
</evidence>
<feature type="compositionally biased region" description="Polar residues" evidence="12">
    <location>
        <begin position="77"/>
        <end position="91"/>
    </location>
</feature>
<sequence length="141" mass="15564">MFPEVRQMTVSTGQFIGQNASCLEATDPGRARETRISWERPYKCTHCGNAFSQNGTLKRHLQTCKAVSRRDRIRGCTRNTGSGDSATTGPKTDSLDEAGIDTNGRSELDMMKLDEIDGRQATPEQSLGSIINGGRLYYFNP</sequence>
<keyword evidence="4" id="KW-0677">Repeat</keyword>
<keyword evidence="7" id="KW-0805">Transcription regulation</keyword>
<accession>A0A183AGU1</accession>
<organism evidence="16">
    <name type="scientific">Echinostoma caproni</name>
    <dbReference type="NCBI Taxonomy" id="27848"/>
    <lineage>
        <taxon>Eukaryota</taxon>
        <taxon>Metazoa</taxon>
        <taxon>Spiralia</taxon>
        <taxon>Lophotrochozoa</taxon>
        <taxon>Platyhelminthes</taxon>
        <taxon>Trematoda</taxon>
        <taxon>Digenea</taxon>
        <taxon>Plagiorchiida</taxon>
        <taxon>Echinostomata</taxon>
        <taxon>Echinostomatoidea</taxon>
        <taxon>Echinostomatidae</taxon>
        <taxon>Echinostoma</taxon>
    </lineage>
</organism>
<keyword evidence="8" id="KW-0238">DNA-binding</keyword>
<feature type="region of interest" description="Disordered" evidence="12">
    <location>
        <begin position="72"/>
        <end position="106"/>
    </location>
</feature>
<evidence type="ECO:0000256" key="9">
    <source>
        <dbReference type="ARBA" id="ARBA00023163"/>
    </source>
</evidence>
<evidence type="ECO:0000256" key="5">
    <source>
        <dbReference type="ARBA" id="ARBA00022771"/>
    </source>
</evidence>
<keyword evidence="9" id="KW-0804">Transcription</keyword>
<evidence type="ECO:0000256" key="7">
    <source>
        <dbReference type="ARBA" id="ARBA00023015"/>
    </source>
</evidence>
<keyword evidence="10" id="KW-0539">Nucleus</keyword>
<dbReference type="InterPro" id="IPR013087">
    <property type="entry name" value="Znf_C2H2_type"/>
</dbReference>
<gene>
    <name evidence="14" type="ORF">ECPE_LOCUS6176</name>
</gene>
<keyword evidence="6" id="KW-0862">Zinc</keyword>
<dbReference type="InterPro" id="IPR036236">
    <property type="entry name" value="Znf_C2H2_sf"/>
</dbReference>
<evidence type="ECO:0000256" key="10">
    <source>
        <dbReference type="ARBA" id="ARBA00023242"/>
    </source>
</evidence>
<dbReference type="EMBL" id="UZAN01043126">
    <property type="protein sequence ID" value="VDP77609.1"/>
    <property type="molecule type" value="Genomic_DNA"/>
</dbReference>
<evidence type="ECO:0000313" key="14">
    <source>
        <dbReference type="EMBL" id="VDP77609.1"/>
    </source>
</evidence>
<reference evidence="14 15" key="2">
    <citation type="submission" date="2018-11" db="EMBL/GenBank/DDBJ databases">
        <authorList>
            <consortium name="Pathogen Informatics"/>
        </authorList>
    </citation>
    <scope>NUCLEOTIDE SEQUENCE [LARGE SCALE GENOMIC DNA]</scope>
    <source>
        <strain evidence="14 15">Egypt</strain>
    </source>
</reference>
<evidence type="ECO:0000256" key="8">
    <source>
        <dbReference type="ARBA" id="ARBA00023125"/>
    </source>
</evidence>
<feature type="domain" description="C2H2-type" evidence="13">
    <location>
        <begin position="42"/>
        <end position="73"/>
    </location>
</feature>
<keyword evidence="5 11" id="KW-0863">Zinc-finger</keyword>
<keyword evidence="15" id="KW-1185">Reference proteome</keyword>
<dbReference type="OrthoDB" id="6287300at2759"/>
<dbReference type="GO" id="GO:0008270">
    <property type="term" value="F:zinc ion binding"/>
    <property type="evidence" value="ECO:0007669"/>
    <property type="project" value="UniProtKB-KW"/>
</dbReference>
<evidence type="ECO:0000256" key="12">
    <source>
        <dbReference type="SAM" id="MobiDB-lite"/>
    </source>
</evidence>
<evidence type="ECO:0000259" key="13">
    <source>
        <dbReference type="PROSITE" id="PS50157"/>
    </source>
</evidence>
<dbReference type="GO" id="GO:0003677">
    <property type="term" value="F:DNA binding"/>
    <property type="evidence" value="ECO:0007669"/>
    <property type="project" value="UniProtKB-KW"/>
</dbReference>
<dbReference type="Proteomes" id="UP000272942">
    <property type="component" value="Unassembled WGS sequence"/>
</dbReference>
<evidence type="ECO:0000256" key="3">
    <source>
        <dbReference type="ARBA" id="ARBA00022723"/>
    </source>
</evidence>
<evidence type="ECO:0000256" key="4">
    <source>
        <dbReference type="ARBA" id="ARBA00022737"/>
    </source>
</evidence>